<keyword evidence="3" id="KW-1185">Reference proteome</keyword>
<dbReference type="EnsemblPlants" id="OGLUM09G18600.1">
    <property type="protein sequence ID" value="OGLUM09G18600.1"/>
    <property type="gene ID" value="OGLUM09G18600"/>
</dbReference>
<dbReference type="AlphaFoldDB" id="A0A0E0B5W4"/>
<proteinExistence type="predicted"/>
<feature type="compositionally biased region" description="Pro residues" evidence="1">
    <location>
        <begin position="13"/>
        <end position="24"/>
    </location>
</feature>
<name>A0A0E0B5W4_9ORYZ</name>
<protein>
    <submittedName>
        <fullName evidence="2">Uncharacterized protein</fullName>
    </submittedName>
</protein>
<evidence type="ECO:0000256" key="1">
    <source>
        <dbReference type="SAM" id="MobiDB-lite"/>
    </source>
</evidence>
<dbReference type="Proteomes" id="UP000026961">
    <property type="component" value="Chromosome 9"/>
</dbReference>
<evidence type="ECO:0000313" key="3">
    <source>
        <dbReference type="Proteomes" id="UP000026961"/>
    </source>
</evidence>
<accession>A0A0E0B5W4</accession>
<sequence>MPPRPAPSHRAPEPPTHAPLPSCPVPRAGVGEPRRPAAAGRTSRRRRACAALRLAGRRGAPAPPSASAATRLARARREGGVRTRRLLRFLRLLVPLGRRGHARVVARAGKRVGPISGADDAYARWDAVVGCWALAEKYRSWSPNSAALQHVRGWLVGWLLLGLFVPCGCE</sequence>
<organism evidence="2">
    <name type="scientific">Oryza glumipatula</name>
    <dbReference type="NCBI Taxonomy" id="40148"/>
    <lineage>
        <taxon>Eukaryota</taxon>
        <taxon>Viridiplantae</taxon>
        <taxon>Streptophyta</taxon>
        <taxon>Embryophyta</taxon>
        <taxon>Tracheophyta</taxon>
        <taxon>Spermatophyta</taxon>
        <taxon>Magnoliopsida</taxon>
        <taxon>Liliopsida</taxon>
        <taxon>Poales</taxon>
        <taxon>Poaceae</taxon>
        <taxon>BOP clade</taxon>
        <taxon>Oryzoideae</taxon>
        <taxon>Oryzeae</taxon>
        <taxon>Oryzinae</taxon>
        <taxon>Oryza</taxon>
    </lineage>
</organism>
<dbReference type="Gramene" id="OGLUM09G18600.1">
    <property type="protein sequence ID" value="OGLUM09G18600.1"/>
    <property type="gene ID" value="OGLUM09G18600"/>
</dbReference>
<reference evidence="2" key="1">
    <citation type="submission" date="2015-04" db="UniProtKB">
        <authorList>
            <consortium name="EnsemblPlants"/>
        </authorList>
    </citation>
    <scope>IDENTIFICATION</scope>
</reference>
<reference evidence="2" key="2">
    <citation type="submission" date="2018-05" db="EMBL/GenBank/DDBJ databases">
        <title>OgluRS3 (Oryza glumaepatula Reference Sequence Version 3).</title>
        <authorList>
            <person name="Zhang J."/>
            <person name="Kudrna D."/>
            <person name="Lee S."/>
            <person name="Talag J."/>
            <person name="Welchert J."/>
            <person name="Wing R.A."/>
        </authorList>
    </citation>
    <scope>NUCLEOTIDE SEQUENCE [LARGE SCALE GENOMIC DNA]</scope>
</reference>
<evidence type="ECO:0000313" key="2">
    <source>
        <dbReference type="EnsemblPlants" id="OGLUM09G18600.1"/>
    </source>
</evidence>
<feature type="region of interest" description="Disordered" evidence="1">
    <location>
        <begin position="1"/>
        <end position="46"/>
    </location>
</feature>
<dbReference type="HOGENOM" id="CLU_1573096_0_0_1"/>